<organism evidence="1 2">
    <name type="scientific">Seinonella peptonophila</name>
    <dbReference type="NCBI Taxonomy" id="112248"/>
    <lineage>
        <taxon>Bacteria</taxon>
        <taxon>Bacillati</taxon>
        <taxon>Bacillota</taxon>
        <taxon>Bacilli</taxon>
        <taxon>Bacillales</taxon>
        <taxon>Thermoactinomycetaceae</taxon>
        <taxon>Seinonella</taxon>
    </lineage>
</organism>
<proteinExistence type="predicted"/>
<dbReference type="Proteomes" id="UP000184476">
    <property type="component" value="Unassembled WGS sequence"/>
</dbReference>
<dbReference type="AlphaFoldDB" id="A0A1M4ZQQ7"/>
<sequence length="30" mass="3383">MDKRVFGTKVDGVCYKNQTGIYAIVLHLVN</sequence>
<reference evidence="1 2" key="1">
    <citation type="submission" date="2016-11" db="EMBL/GenBank/DDBJ databases">
        <authorList>
            <person name="Jaros S."/>
            <person name="Januszkiewicz K."/>
            <person name="Wedrychowicz H."/>
        </authorList>
    </citation>
    <scope>NUCLEOTIDE SEQUENCE [LARGE SCALE GENOMIC DNA]</scope>
    <source>
        <strain evidence="1 2">DSM 44666</strain>
    </source>
</reference>
<dbReference type="EMBL" id="FQVL01000010">
    <property type="protein sequence ID" value="SHF20132.1"/>
    <property type="molecule type" value="Genomic_DNA"/>
</dbReference>
<gene>
    <name evidence="1" type="ORF">SAMN05444392_11050</name>
</gene>
<keyword evidence="2" id="KW-1185">Reference proteome</keyword>
<evidence type="ECO:0000313" key="1">
    <source>
        <dbReference type="EMBL" id="SHF20132.1"/>
    </source>
</evidence>
<protein>
    <submittedName>
        <fullName evidence="1">Uncharacterized protein</fullName>
    </submittedName>
</protein>
<dbReference type="STRING" id="112248.SAMN05444392_11050"/>
<accession>A0A1M4ZQQ7</accession>
<evidence type="ECO:0000313" key="2">
    <source>
        <dbReference type="Proteomes" id="UP000184476"/>
    </source>
</evidence>
<name>A0A1M4ZQQ7_9BACL</name>